<keyword evidence="3 7" id="KW-0812">Transmembrane</keyword>
<feature type="transmembrane region" description="Helical" evidence="7">
    <location>
        <begin position="392"/>
        <end position="411"/>
    </location>
</feature>
<evidence type="ECO:0000313" key="10">
    <source>
        <dbReference type="EMBL" id="QKS56808.1"/>
    </source>
</evidence>
<evidence type="ECO:0000256" key="7">
    <source>
        <dbReference type="SAM" id="Phobius"/>
    </source>
</evidence>
<dbReference type="Proteomes" id="UP000509327">
    <property type="component" value="Chromosome"/>
</dbReference>
<evidence type="ECO:0000256" key="4">
    <source>
        <dbReference type="ARBA" id="ARBA00022989"/>
    </source>
</evidence>
<dbReference type="PANTHER" id="PTHR23523">
    <property type="match status" value="1"/>
</dbReference>
<feature type="transmembrane region" description="Helical" evidence="7">
    <location>
        <begin position="157"/>
        <end position="178"/>
    </location>
</feature>
<protein>
    <submittedName>
        <fullName evidence="9 10">MFS transporter</fullName>
    </submittedName>
</protein>
<feature type="transmembrane region" description="Helical" evidence="7">
    <location>
        <begin position="238"/>
        <end position="257"/>
    </location>
</feature>
<dbReference type="Gene3D" id="1.20.1250.20">
    <property type="entry name" value="MFS general substrate transporter like domains"/>
    <property type="match status" value="2"/>
</dbReference>
<evidence type="ECO:0000256" key="1">
    <source>
        <dbReference type="ARBA" id="ARBA00004651"/>
    </source>
</evidence>
<dbReference type="EMBL" id="CP054614">
    <property type="protein sequence ID" value="QKS56808.1"/>
    <property type="molecule type" value="Genomic_DNA"/>
</dbReference>
<keyword evidence="12" id="KW-1185">Reference proteome</keyword>
<reference evidence="9 11" key="1">
    <citation type="submission" date="2018-06" db="EMBL/GenBank/DDBJ databases">
        <title>Genomic Encyclopedia of Type Strains, Phase III (KMG-III): the genomes of soil and plant-associated and newly described type strains.</title>
        <authorList>
            <person name="Whitman W."/>
        </authorList>
    </citation>
    <scope>NUCLEOTIDE SEQUENCE [LARGE SCALE GENOMIC DNA]</scope>
    <source>
        <strain evidence="9 11">CECT 7022</strain>
    </source>
</reference>
<dbReference type="AlphaFoldDB" id="A0A2V4VQ69"/>
<feature type="region of interest" description="Disordered" evidence="6">
    <location>
        <begin position="1"/>
        <end position="29"/>
    </location>
</feature>
<sequence>MSSHTQQQHQHILPSTEQEQSQHGTEQPQQTSRNYALLLAGIIVLAATMRSPITATGPVVELIRSDTGIGHTMAGLLTSLPLIAFAAVSPFAPRLAKRFGLETALLLAVIIVTGGITLRLLPSIVALYAGTALLGCGIALSNVLLPSLIKRDFPLRVGMVTGLYSVSMNMFASISSGISVPVAKATSLGWRASLGMWVIFSLLAVLLWLPQAWKGRQQMLYVTSQNEGTPSRLRTSSLAWFVTLFMGLQSFIFYTTITWLPEILADQGFSATSAGWMLSLMQLVSVPVTFIVPILAGRTKDQRLLTTITCMSLIFGYALLFTGTPALVTTGVALAGVGAGASFGLVTMFFVLRTTHAREAARLSGMAQSFGYLLAAGGPLLFGLLHDWTHGWTLPLLIQVSLAIVLLVTGIQASKDRTIS</sequence>
<evidence type="ECO:0000313" key="9">
    <source>
        <dbReference type="EMBL" id="PYE44468.1"/>
    </source>
</evidence>
<organism evidence="9 11">
    <name type="scientific">Paenibacillus barcinonensis</name>
    <dbReference type="NCBI Taxonomy" id="198119"/>
    <lineage>
        <taxon>Bacteria</taxon>
        <taxon>Bacillati</taxon>
        <taxon>Bacillota</taxon>
        <taxon>Bacilli</taxon>
        <taxon>Bacillales</taxon>
        <taxon>Paenibacillaceae</taxon>
        <taxon>Paenibacillus</taxon>
    </lineage>
</organism>
<feature type="transmembrane region" description="Helical" evidence="7">
    <location>
        <begin position="327"/>
        <end position="351"/>
    </location>
</feature>
<name>A0A2V4VQ69_PAEBA</name>
<feature type="transmembrane region" description="Helical" evidence="7">
    <location>
        <begin position="304"/>
        <end position="321"/>
    </location>
</feature>
<dbReference type="Proteomes" id="UP000247790">
    <property type="component" value="Unassembled WGS sequence"/>
</dbReference>
<dbReference type="InterPro" id="IPR036259">
    <property type="entry name" value="MFS_trans_sf"/>
</dbReference>
<evidence type="ECO:0000313" key="12">
    <source>
        <dbReference type="Proteomes" id="UP000509327"/>
    </source>
</evidence>
<feature type="transmembrane region" description="Helical" evidence="7">
    <location>
        <begin position="124"/>
        <end position="145"/>
    </location>
</feature>
<dbReference type="GO" id="GO:0005886">
    <property type="term" value="C:plasma membrane"/>
    <property type="evidence" value="ECO:0007669"/>
    <property type="project" value="UniProtKB-SubCell"/>
</dbReference>
<dbReference type="InterPro" id="IPR020846">
    <property type="entry name" value="MFS_dom"/>
</dbReference>
<evidence type="ECO:0000259" key="8">
    <source>
        <dbReference type="PROSITE" id="PS50850"/>
    </source>
</evidence>
<feature type="transmembrane region" description="Helical" evidence="7">
    <location>
        <begin position="99"/>
        <end position="118"/>
    </location>
</feature>
<dbReference type="InterPro" id="IPR011701">
    <property type="entry name" value="MFS"/>
</dbReference>
<evidence type="ECO:0000256" key="5">
    <source>
        <dbReference type="ARBA" id="ARBA00023136"/>
    </source>
</evidence>
<comment type="subcellular location">
    <subcellularLocation>
        <location evidence="1">Cell membrane</location>
        <topology evidence="1">Multi-pass membrane protein</topology>
    </subcellularLocation>
</comment>
<dbReference type="PANTHER" id="PTHR23523:SF2">
    <property type="entry name" value="2-NITROIMIDAZOLE TRANSPORTER"/>
    <property type="match status" value="1"/>
</dbReference>
<evidence type="ECO:0000313" key="11">
    <source>
        <dbReference type="Proteomes" id="UP000247790"/>
    </source>
</evidence>
<keyword evidence="5 7" id="KW-0472">Membrane</keyword>
<dbReference type="CDD" id="cd17339">
    <property type="entry name" value="MFS_NIMT_CynX_like"/>
    <property type="match status" value="1"/>
</dbReference>
<feature type="domain" description="Major facilitator superfamily (MFS) profile" evidence="8">
    <location>
        <begin position="36"/>
        <end position="417"/>
    </location>
</feature>
<dbReference type="RefSeq" id="WP_110898918.1">
    <property type="nucleotide sequence ID" value="NZ_CP054614.1"/>
</dbReference>
<feature type="transmembrane region" description="Helical" evidence="7">
    <location>
        <begin position="73"/>
        <end position="92"/>
    </location>
</feature>
<evidence type="ECO:0000256" key="2">
    <source>
        <dbReference type="ARBA" id="ARBA00022448"/>
    </source>
</evidence>
<dbReference type="EMBL" id="QJSW01000022">
    <property type="protein sequence ID" value="PYE44468.1"/>
    <property type="molecule type" value="Genomic_DNA"/>
</dbReference>
<dbReference type="OrthoDB" id="9797740at2"/>
<accession>A0A2V4VQ69</accession>
<dbReference type="Pfam" id="PF07690">
    <property type="entry name" value="MFS_1"/>
    <property type="match status" value="1"/>
</dbReference>
<feature type="transmembrane region" description="Helical" evidence="7">
    <location>
        <begin position="363"/>
        <end position="386"/>
    </location>
</feature>
<keyword evidence="2" id="KW-0813">Transport</keyword>
<feature type="transmembrane region" description="Helical" evidence="7">
    <location>
        <begin position="190"/>
        <end position="209"/>
    </location>
</feature>
<gene>
    <name evidence="9" type="ORF">DFQ00_12248</name>
    <name evidence="10" type="ORF">HUB98_11035</name>
</gene>
<evidence type="ECO:0000256" key="6">
    <source>
        <dbReference type="SAM" id="MobiDB-lite"/>
    </source>
</evidence>
<dbReference type="PROSITE" id="PS50850">
    <property type="entry name" value="MFS"/>
    <property type="match status" value="1"/>
</dbReference>
<evidence type="ECO:0000256" key="3">
    <source>
        <dbReference type="ARBA" id="ARBA00022692"/>
    </source>
</evidence>
<keyword evidence="4 7" id="KW-1133">Transmembrane helix</keyword>
<proteinExistence type="predicted"/>
<dbReference type="InterPro" id="IPR052524">
    <property type="entry name" value="MFS_Cyanate_Porter"/>
</dbReference>
<feature type="transmembrane region" description="Helical" evidence="7">
    <location>
        <begin position="277"/>
        <end position="297"/>
    </location>
</feature>
<dbReference type="GO" id="GO:0022857">
    <property type="term" value="F:transmembrane transporter activity"/>
    <property type="evidence" value="ECO:0007669"/>
    <property type="project" value="InterPro"/>
</dbReference>
<reference evidence="10 12" key="2">
    <citation type="submission" date="2020-06" db="EMBL/GenBank/DDBJ databases">
        <title>Complete genome of Paenibacillus barcinonensis KACC11450.</title>
        <authorList>
            <person name="Kim M."/>
            <person name="Park Y.-J."/>
            <person name="Shin J.-H."/>
        </authorList>
    </citation>
    <scope>NUCLEOTIDE SEQUENCE [LARGE SCALE GENOMIC DNA]</scope>
    <source>
        <strain evidence="10 12">KACC11450</strain>
    </source>
</reference>
<dbReference type="SUPFAM" id="SSF103473">
    <property type="entry name" value="MFS general substrate transporter"/>
    <property type="match status" value="1"/>
</dbReference>
<feature type="transmembrane region" description="Helical" evidence="7">
    <location>
        <begin position="35"/>
        <end position="53"/>
    </location>
</feature>